<dbReference type="CDD" id="cd00085">
    <property type="entry name" value="HNHc"/>
    <property type="match status" value="1"/>
</dbReference>
<evidence type="ECO:0000259" key="1">
    <source>
        <dbReference type="Pfam" id="PF01844"/>
    </source>
</evidence>
<reference evidence="2" key="1">
    <citation type="submission" date="2022-02" db="EMBL/GenBank/DDBJ databases">
        <title>The genetically variable rfb locus in Leptospira is a mobile cassette and a molecular signature of serovar identity.</title>
        <authorList>
            <person name="Nieves C."/>
            <person name="Vincent A.T."/>
            <person name="Zarantonelli L."/>
            <person name="Picardeau M."/>
            <person name="Veyrier F.J."/>
            <person name="Buschiazzo A."/>
        </authorList>
    </citation>
    <scope>NUCLEOTIDE SEQUENCE</scope>
    <source>
        <strain evidence="2">IP1512017</strain>
        <plasmid evidence="2">p1_LIP1512017</plasmid>
    </source>
</reference>
<keyword evidence="2" id="KW-0378">Hydrolase</keyword>
<evidence type="ECO:0000313" key="2">
    <source>
        <dbReference type="EMBL" id="UOG58795.1"/>
    </source>
</evidence>
<dbReference type="Pfam" id="PF01844">
    <property type="entry name" value="HNH"/>
    <property type="match status" value="1"/>
</dbReference>
<sequence>MNNFLIKITEIYNSRKIYFSYSLEEILSTYSQEPEIFKRMFERSISNRYKSTENLYIKALWIAANITNGYLYRPFCYFCGLPFSRSDYLNGTVHIDHFDPISLDGEHLPGNIEPPCKDCNLLKSNLSNEELQLIFQMPEKFFSERYKKTSEIRKNKLKDFSVLFFQRAVDGEQYRKTFGITIYEQRKHQDDMKANYRTKWFSK</sequence>
<proteinExistence type="predicted"/>
<feature type="domain" description="HNH" evidence="1">
    <location>
        <begin position="76"/>
        <end position="125"/>
    </location>
</feature>
<dbReference type="GO" id="GO:0003676">
    <property type="term" value="F:nucleic acid binding"/>
    <property type="evidence" value="ECO:0007669"/>
    <property type="project" value="InterPro"/>
</dbReference>
<dbReference type="GO" id="GO:0004519">
    <property type="term" value="F:endonuclease activity"/>
    <property type="evidence" value="ECO:0007669"/>
    <property type="project" value="UniProtKB-KW"/>
</dbReference>
<dbReference type="Proteomes" id="UP000829829">
    <property type="component" value="Plasmid p1_LIP1512017"/>
</dbReference>
<evidence type="ECO:0000313" key="3">
    <source>
        <dbReference type="Proteomes" id="UP000829829"/>
    </source>
</evidence>
<name>A0AAE9GMH0_9LEPT</name>
<dbReference type="Gene3D" id="1.10.30.50">
    <property type="match status" value="1"/>
</dbReference>
<dbReference type="AlphaFoldDB" id="A0AAE9GMH0"/>
<keyword evidence="2" id="KW-0614">Plasmid</keyword>
<dbReference type="RefSeq" id="WP_243816176.1">
    <property type="nucleotide sequence ID" value="NZ_CP091959.1"/>
</dbReference>
<keyword evidence="2" id="KW-0255">Endonuclease</keyword>
<accession>A0AAE9GMH0</accession>
<gene>
    <name evidence="2" type="ORF">MAL03_20365</name>
</gene>
<dbReference type="InterPro" id="IPR002711">
    <property type="entry name" value="HNH"/>
</dbReference>
<keyword evidence="2" id="KW-0540">Nuclease</keyword>
<dbReference type="GO" id="GO:0008270">
    <property type="term" value="F:zinc ion binding"/>
    <property type="evidence" value="ECO:0007669"/>
    <property type="project" value="InterPro"/>
</dbReference>
<protein>
    <submittedName>
        <fullName evidence="2">HNH endonuclease</fullName>
    </submittedName>
</protein>
<dbReference type="InterPro" id="IPR003615">
    <property type="entry name" value="HNH_nuc"/>
</dbReference>
<organism evidence="2 3">
    <name type="scientific">Leptospira noguchii</name>
    <dbReference type="NCBI Taxonomy" id="28182"/>
    <lineage>
        <taxon>Bacteria</taxon>
        <taxon>Pseudomonadati</taxon>
        <taxon>Spirochaetota</taxon>
        <taxon>Spirochaetia</taxon>
        <taxon>Leptospirales</taxon>
        <taxon>Leptospiraceae</taxon>
        <taxon>Leptospira</taxon>
    </lineage>
</organism>
<geneLocation type="plasmid" evidence="2 3">
    <name>p1_LIP1512017</name>
</geneLocation>
<dbReference type="EMBL" id="CP091959">
    <property type="protein sequence ID" value="UOG58795.1"/>
    <property type="molecule type" value="Genomic_DNA"/>
</dbReference>